<sequence>MKIILIPSILLYLLCLNQFAVITADEDESMLSAKGESGDKAKGEDSVKASSVPPQTKQLGLPGWDPNFWKQFSGKPLTPSVEDTPPKIPETPPPSDKIQDFFSNLLKSVWDLFKLSDPTHHKTENKESTKDDPKSTPNKTHKDEEGE</sequence>
<protein>
    <submittedName>
        <fullName evidence="4">Uncharacterized protein LOC112906498 isoform X1</fullName>
    </submittedName>
</protein>
<dbReference type="KEGG" id="apln:112906498"/>
<feature type="compositionally biased region" description="Polar residues" evidence="1">
    <location>
        <begin position="48"/>
        <end position="58"/>
    </location>
</feature>
<reference evidence="4" key="1">
    <citation type="submission" date="2025-08" db="UniProtKB">
        <authorList>
            <consortium name="RefSeq"/>
        </authorList>
    </citation>
    <scope>IDENTIFICATION</scope>
    <source>
        <tissue evidence="4">Entire body</tissue>
    </source>
</reference>
<feature type="compositionally biased region" description="Basic and acidic residues" evidence="1">
    <location>
        <begin position="36"/>
        <end position="47"/>
    </location>
</feature>
<feature type="region of interest" description="Disordered" evidence="1">
    <location>
        <begin position="31"/>
        <end position="97"/>
    </location>
</feature>
<keyword evidence="2" id="KW-0732">Signal</keyword>
<evidence type="ECO:0000313" key="3">
    <source>
        <dbReference type="Proteomes" id="UP000192223"/>
    </source>
</evidence>
<accession>A0A7F5RKG7</accession>
<feature type="region of interest" description="Disordered" evidence="1">
    <location>
        <begin position="116"/>
        <end position="147"/>
    </location>
</feature>
<feature type="compositionally biased region" description="Pro residues" evidence="1">
    <location>
        <begin position="86"/>
        <end position="95"/>
    </location>
</feature>
<dbReference type="RefSeq" id="XP_025836508.1">
    <property type="nucleotide sequence ID" value="XM_025980723.1"/>
</dbReference>
<keyword evidence="3" id="KW-1185">Reference proteome</keyword>
<evidence type="ECO:0000256" key="2">
    <source>
        <dbReference type="SAM" id="SignalP"/>
    </source>
</evidence>
<dbReference type="Proteomes" id="UP000192223">
    <property type="component" value="Unplaced"/>
</dbReference>
<dbReference type="InParanoid" id="A0A7F5RKG7"/>
<feature type="compositionally biased region" description="Basic and acidic residues" evidence="1">
    <location>
        <begin position="117"/>
        <end position="147"/>
    </location>
</feature>
<name>A0A7F5RKG7_AGRPL</name>
<feature type="signal peptide" evidence="2">
    <location>
        <begin position="1"/>
        <end position="24"/>
    </location>
</feature>
<proteinExistence type="predicted"/>
<dbReference type="GeneID" id="112906498"/>
<feature type="chain" id="PRO_5028862456" evidence="2">
    <location>
        <begin position="25"/>
        <end position="147"/>
    </location>
</feature>
<organism evidence="3 4">
    <name type="scientific">Agrilus planipennis</name>
    <name type="common">Emerald ash borer</name>
    <name type="synonym">Agrilus marcopoli</name>
    <dbReference type="NCBI Taxonomy" id="224129"/>
    <lineage>
        <taxon>Eukaryota</taxon>
        <taxon>Metazoa</taxon>
        <taxon>Ecdysozoa</taxon>
        <taxon>Arthropoda</taxon>
        <taxon>Hexapoda</taxon>
        <taxon>Insecta</taxon>
        <taxon>Pterygota</taxon>
        <taxon>Neoptera</taxon>
        <taxon>Endopterygota</taxon>
        <taxon>Coleoptera</taxon>
        <taxon>Polyphaga</taxon>
        <taxon>Elateriformia</taxon>
        <taxon>Buprestoidea</taxon>
        <taxon>Buprestidae</taxon>
        <taxon>Agrilinae</taxon>
        <taxon>Agrilus</taxon>
    </lineage>
</organism>
<evidence type="ECO:0000313" key="4">
    <source>
        <dbReference type="RefSeq" id="XP_025836508.1"/>
    </source>
</evidence>
<gene>
    <name evidence="4" type="primary">LOC112906498</name>
</gene>
<evidence type="ECO:0000256" key="1">
    <source>
        <dbReference type="SAM" id="MobiDB-lite"/>
    </source>
</evidence>
<dbReference type="AlphaFoldDB" id="A0A7F5RKG7"/>